<dbReference type="InterPro" id="IPR019362">
    <property type="entry name" value="MMADHC"/>
</dbReference>
<accession>K0RM00</accession>
<dbReference type="OMA" id="FMRFGCD"/>
<reference evidence="1 2" key="1">
    <citation type="journal article" date="2012" name="Genome Biol.">
        <title>Genome and low-iron response of an oceanic diatom adapted to chronic iron limitation.</title>
        <authorList>
            <person name="Lommer M."/>
            <person name="Specht M."/>
            <person name="Roy A.S."/>
            <person name="Kraemer L."/>
            <person name="Andreson R."/>
            <person name="Gutowska M.A."/>
            <person name="Wolf J."/>
            <person name="Bergner S.V."/>
            <person name="Schilhabel M.B."/>
            <person name="Klostermeier U.C."/>
            <person name="Beiko R.G."/>
            <person name="Rosenstiel P."/>
            <person name="Hippler M."/>
            <person name="Laroche J."/>
        </authorList>
    </citation>
    <scope>NUCLEOTIDE SEQUENCE [LARGE SCALE GENOMIC DNA]</scope>
    <source>
        <strain evidence="1 2">CCMP1005</strain>
    </source>
</reference>
<dbReference type="GO" id="GO:0009235">
    <property type="term" value="P:cobalamin metabolic process"/>
    <property type="evidence" value="ECO:0007669"/>
    <property type="project" value="InterPro"/>
</dbReference>
<proteinExistence type="predicted"/>
<keyword evidence="2" id="KW-1185">Reference proteome</keyword>
<organism evidence="1 2">
    <name type="scientific">Thalassiosira oceanica</name>
    <name type="common">Marine diatom</name>
    <dbReference type="NCBI Taxonomy" id="159749"/>
    <lineage>
        <taxon>Eukaryota</taxon>
        <taxon>Sar</taxon>
        <taxon>Stramenopiles</taxon>
        <taxon>Ochrophyta</taxon>
        <taxon>Bacillariophyta</taxon>
        <taxon>Coscinodiscophyceae</taxon>
        <taxon>Thalassiosirophycidae</taxon>
        <taxon>Thalassiosirales</taxon>
        <taxon>Thalassiosiraceae</taxon>
        <taxon>Thalassiosira</taxon>
    </lineage>
</organism>
<dbReference type="EMBL" id="AGNL01046678">
    <property type="protein sequence ID" value="EJK47732.1"/>
    <property type="molecule type" value="Genomic_DNA"/>
</dbReference>
<dbReference type="Pfam" id="PF10229">
    <property type="entry name" value="MMADHC"/>
    <property type="match status" value="1"/>
</dbReference>
<name>K0RM00_THAOC</name>
<dbReference type="OrthoDB" id="10263782at2759"/>
<dbReference type="eggNOG" id="KOG3994">
    <property type="taxonomic scope" value="Eukaryota"/>
</dbReference>
<protein>
    <recommendedName>
        <fullName evidence="3">Methylmalonic aciduria and homocystinuria type D protein</fullName>
    </recommendedName>
</protein>
<dbReference type="AlphaFoldDB" id="K0RM00"/>
<dbReference type="Proteomes" id="UP000266841">
    <property type="component" value="Unassembled WGS sequence"/>
</dbReference>
<gene>
    <name evidence="1" type="ORF">THAOC_33529</name>
</gene>
<evidence type="ECO:0000313" key="1">
    <source>
        <dbReference type="EMBL" id="EJK47732.1"/>
    </source>
</evidence>
<evidence type="ECO:0008006" key="3">
    <source>
        <dbReference type="Google" id="ProtNLM"/>
    </source>
</evidence>
<sequence>MASDGQITASTLVSPRLLSLDARANDEIEASLHNLPKPLMREFGHVFAEEHLKFEGGDAVDASALTLLAIPTNQRSREDLVAVGDHIEAEKDRLLNVFLDFGKFVCENIRSKGYWADYIDPCSGLPMISLNCNKVYSEVDGMECLLNYRAYNAGFCKILTHPRWGSAVYPATIFAYAPVAELHGLFEGKWDGASIKME</sequence>
<comment type="caution">
    <text evidence="1">The sequence shown here is derived from an EMBL/GenBank/DDBJ whole genome shotgun (WGS) entry which is preliminary data.</text>
</comment>
<evidence type="ECO:0000313" key="2">
    <source>
        <dbReference type="Proteomes" id="UP000266841"/>
    </source>
</evidence>
<dbReference type="PANTHER" id="PTHR13192:SF3">
    <property type="entry name" value="COBALAMIN TRAFFICKING PROTEIN CBLD"/>
    <property type="match status" value="1"/>
</dbReference>
<dbReference type="PANTHER" id="PTHR13192">
    <property type="entry name" value="MY011 PROTEIN"/>
    <property type="match status" value="1"/>
</dbReference>